<evidence type="ECO:0008006" key="4">
    <source>
        <dbReference type="Google" id="ProtNLM"/>
    </source>
</evidence>
<accession>A0A8X6G4Y5</accession>
<protein>
    <recommendedName>
        <fullName evidence="4">Glycine-rich protein</fullName>
    </recommendedName>
</protein>
<reference evidence="2" key="1">
    <citation type="submission" date="2020-07" db="EMBL/GenBank/DDBJ databases">
        <title>Multicomponent nature underlies the extraordinary mechanical properties of spider dragline silk.</title>
        <authorList>
            <person name="Kono N."/>
            <person name="Nakamura H."/>
            <person name="Mori M."/>
            <person name="Yoshida Y."/>
            <person name="Ohtoshi R."/>
            <person name="Malay A.D."/>
            <person name="Moran D.A.P."/>
            <person name="Tomita M."/>
            <person name="Numata K."/>
            <person name="Arakawa K."/>
        </authorList>
    </citation>
    <scope>NUCLEOTIDE SEQUENCE</scope>
</reference>
<sequence length="70" mass="7814">MNPLLQNLHTIIYIALFLVLLTPDAEGQNNGRGFGNPGRGFGNPGPMEQTNECKYLLIYFLSNNLSILYI</sequence>
<keyword evidence="3" id="KW-1185">Reference proteome</keyword>
<dbReference type="Proteomes" id="UP000887116">
    <property type="component" value="Unassembled WGS sequence"/>
</dbReference>
<dbReference type="EMBL" id="BMAO01024305">
    <property type="protein sequence ID" value="GFQ94454.1"/>
    <property type="molecule type" value="Genomic_DNA"/>
</dbReference>
<organism evidence="2 3">
    <name type="scientific">Trichonephila clavata</name>
    <name type="common">Joro spider</name>
    <name type="synonym">Nephila clavata</name>
    <dbReference type="NCBI Taxonomy" id="2740835"/>
    <lineage>
        <taxon>Eukaryota</taxon>
        <taxon>Metazoa</taxon>
        <taxon>Ecdysozoa</taxon>
        <taxon>Arthropoda</taxon>
        <taxon>Chelicerata</taxon>
        <taxon>Arachnida</taxon>
        <taxon>Araneae</taxon>
        <taxon>Araneomorphae</taxon>
        <taxon>Entelegynae</taxon>
        <taxon>Araneoidea</taxon>
        <taxon>Nephilidae</taxon>
        <taxon>Trichonephila</taxon>
    </lineage>
</organism>
<name>A0A8X6G4Y5_TRICU</name>
<comment type="caution">
    <text evidence="2">The sequence shown here is derived from an EMBL/GenBank/DDBJ whole genome shotgun (WGS) entry which is preliminary data.</text>
</comment>
<proteinExistence type="predicted"/>
<gene>
    <name evidence="2" type="ORF">TNCT_129101</name>
</gene>
<keyword evidence="1" id="KW-0732">Signal</keyword>
<evidence type="ECO:0000313" key="2">
    <source>
        <dbReference type="EMBL" id="GFQ94454.1"/>
    </source>
</evidence>
<feature type="signal peptide" evidence="1">
    <location>
        <begin position="1"/>
        <end position="27"/>
    </location>
</feature>
<dbReference type="AlphaFoldDB" id="A0A8X6G4Y5"/>
<evidence type="ECO:0000256" key="1">
    <source>
        <dbReference type="SAM" id="SignalP"/>
    </source>
</evidence>
<feature type="chain" id="PRO_5036483161" description="Glycine-rich protein" evidence="1">
    <location>
        <begin position="28"/>
        <end position="70"/>
    </location>
</feature>
<evidence type="ECO:0000313" key="3">
    <source>
        <dbReference type="Proteomes" id="UP000887116"/>
    </source>
</evidence>